<organism evidence="2">
    <name type="scientific">Zea mays</name>
    <name type="common">Maize</name>
    <dbReference type="NCBI Taxonomy" id="4577"/>
    <lineage>
        <taxon>Eukaryota</taxon>
        <taxon>Viridiplantae</taxon>
        <taxon>Streptophyta</taxon>
        <taxon>Embryophyta</taxon>
        <taxon>Tracheophyta</taxon>
        <taxon>Spermatophyta</taxon>
        <taxon>Magnoliopsida</taxon>
        <taxon>Liliopsida</taxon>
        <taxon>Poales</taxon>
        <taxon>Poaceae</taxon>
        <taxon>PACMAD clade</taxon>
        <taxon>Panicoideae</taxon>
        <taxon>Andropogonodae</taxon>
        <taxon>Andropogoneae</taxon>
        <taxon>Tripsacinae</taxon>
        <taxon>Zea</taxon>
    </lineage>
</organism>
<reference evidence="2" key="1">
    <citation type="journal article" date="2009" name="PLoS Genet.">
        <title>Sequencing, mapping, and analysis of 27,455 maize full-length cDNAs.</title>
        <authorList>
            <person name="Soderlund C."/>
            <person name="Descour A."/>
            <person name="Kudrna D."/>
            <person name="Bomhoff M."/>
            <person name="Boyd L."/>
            <person name="Currie J."/>
            <person name="Angelova A."/>
            <person name="Collura K."/>
            <person name="Wissotski M."/>
            <person name="Ashley E."/>
            <person name="Morrow D."/>
            <person name="Fernandes J."/>
            <person name="Walbot V."/>
            <person name="Yu Y."/>
        </authorList>
    </citation>
    <scope>NUCLEOTIDE SEQUENCE</scope>
    <source>
        <strain evidence="2">B73</strain>
    </source>
</reference>
<feature type="chain" id="PRO_5002802635" description="Secreted protein" evidence="1">
    <location>
        <begin position="19"/>
        <end position="131"/>
    </location>
</feature>
<protein>
    <recommendedName>
        <fullName evidence="3">Secreted protein</fullName>
    </recommendedName>
</protein>
<keyword evidence="1" id="KW-0732">Signal</keyword>
<name>B4FND5_MAIZE</name>
<proteinExistence type="evidence at transcript level"/>
<evidence type="ECO:0000313" key="2">
    <source>
        <dbReference type="EMBL" id="ACF83628.1"/>
    </source>
</evidence>
<evidence type="ECO:0008006" key="3">
    <source>
        <dbReference type="Google" id="ProtNLM"/>
    </source>
</evidence>
<feature type="signal peptide" evidence="1">
    <location>
        <begin position="1"/>
        <end position="18"/>
    </location>
</feature>
<accession>B4FND5</accession>
<dbReference type="EMBL" id="BT038623">
    <property type="protein sequence ID" value="ACF83628.1"/>
    <property type="molecule type" value="mRNA"/>
</dbReference>
<evidence type="ECO:0000256" key="1">
    <source>
        <dbReference type="SAM" id="SignalP"/>
    </source>
</evidence>
<sequence length="131" mass="13697">MLALLAAILLDPLHGARSSRVSSSTALSSASNWVLLCPGRRSQSLVDRALLCLLVVAPSCSPSIRYAATSSPRLGSAPASVVPRYVELPPRPVQFAVWVEPTCTLSSTPWSSPCALRPSSPADALRNGCGV</sequence>
<dbReference type="AlphaFoldDB" id="B4FND5"/>